<dbReference type="EMBL" id="JACVVK020000022">
    <property type="protein sequence ID" value="KAK7503085.1"/>
    <property type="molecule type" value="Genomic_DNA"/>
</dbReference>
<gene>
    <name evidence="1" type="ORF">BaRGS_00005711</name>
</gene>
<sequence>MFGSAQVEASSFKRFGHTDKESVKRAAQQSIMRVVGTNRSTQCLPDCFSAPFHHQLVQCPPVCCLPPSALSLACHQFNEAQRTPRHTRTYRVKNYNVHSTRREVCV</sequence>
<evidence type="ECO:0000313" key="2">
    <source>
        <dbReference type="Proteomes" id="UP001519460"/>
    </source>
</evidence>
<name>A0ABD0LV27_9CAEN</name>
<evidence type="ECO:0000313" key="1">
    <source>
        <dbReference type="EMBL" id="KAK7503085.1"/>
    </source>
</evidence>
<comment type="caution">
    <text evidence="1">The sequence shown here is derived from an EMBL/GenBank/DDBJ whole genome shotgun (WGS) entry which is preliminary data.</text>
</comment>
<accession>A0ABD0LV27</accession>
<organism evidence="1 2">
    <name type="scientific">Batillaria attramentaria</name>
    <dbReference type="NCBI Taxonomy" id="370345"/>
    <lineage>
        <taxon>Eukaryota</taxon>
        <taxon>Metazoa</taxon>
        <taxon>Spiralia</taxon>
        <taxon>Lophotrochozoa</taxon>
        <taxon>Mollusca</taxon>
        <taxon>Gastropoda</taxon>
        <taxon>Caenogastropoda</taxon>
        <taxon>Sorbeoconcha</taxon>
        <taxon>Cerithioidea</taxon>
        <taxon>Batillariidae</taxon>
        <taxon>Batillaria</taxon>
    </lineage>
</organism>
<dbReference type="Proteomes" id="UP001519460">
    <property type="component" value="Unassembled WGS sequence"/>
</dbReference>
<reference evidence="1 2" key="1">
    <citation type="journal article" date="2023" name="Sci. Data">
        <title>Genome assembly of the Korean intertidal mud-creeper Batillaria attramentaria.</title>
        <authorList>
            <person name="Patra A.K."/>
            <person name="Ho P.T."/>
            <person name="Jun S."/>
            <person name="Lee S.J."/>
            <person name="Kim Y."/>
            <person name="Won Y.J."/>
        </authorList>
    </citation>
    <scope>NUCLEOTIDE SEQUENCE [LARGE SCALE GENOMIC DNA]</scope>
    <source>
        <strain evidence="1">Wonlab-2016</strain>
    </source>
</reference>
<dbReference type="AlphaFoldDB" id="A0ABD0LV27"/>
<protein>
    <submittedName>
        <fullName evidence="1">Uncharacterized protein</fullName>
    </submittedName>
</protein>
<keyword evidence="2" id="KW-1185">Reference proteome</keyword>
<proteinExistence type="predicted"/>